<organism evidence="1 2">
    <name type="scientific">Anabaenopsis circularis NIES-21</name>
    <dbReference type="NCBI Taxonomy" id="1085406"/>
    <lineage>
        <taxon>Bacteria</taxon>
        <taxon>Bacillati</taxon>
        <taxon>Cyanobacteriota</taxon>
        <taxon>Cyanophyceae</taxon>
        <taxon>Nostocales</taxon>
        <taxon>Nodulariaceae</taxon>
        <taxon>Anabaenopsis</taxon>
    </lineage>
</organism>
<evidence type="ECO:0000313" key="1">
    <source>
        <dbReference type="EMBL" id="BAY18739.1"/>
    </source>
</evidence>
<dbReference type="Proteomes" id="UP000218287">
    <property type="component" value="Chromosome"/>
</dbReference>
<sequence>MRITVNESIGLAKVIEPAFDDRDIYLDKAVLDYLEQENSLNKLENMQFFVEPSLKVWSISGEPPVGTPGTIASLIFYVRGSLNENELGIICTLP</sequence>
<protein>
    <submittedName>
        <fullName evidence="1">Uncharacterized protein</fullName>
    </submittedName>
</protein>
<keyword evidence="2" id="KW-1185">Reference proteome</keyword>
<accession>A0A1Z4GMM2</accession>
<proteinExistence type="predicted"/>
<dbReference type="AlphaFoldDB" id="A0A1Z4GMM2"/>
<dbReference type="EMBL" id="AP018174">
    <property type="protein sequence ID" value="BAY18739.1"/>
    <property type="molecule type" value="Genomic_DNA"/>
</dbReference>
<name>A0A1Z4GMM2_9CYAN</name>
<gene>
    <name evidence="1" type="ORF">NIES21_45910</name>
</gene>
<reference evidence="1 2" key="1">
    <citation type="submission" date="2017-06" db="EMBL/GenBank/DDBJ databases">
        <title>Genome sequencing of cyanobaciteial culture collection at National Institute for Environmental Studies (NIES).</title>
        <authorList>
            <person name="Hirose Y."/>
            <person name="Shimura Y."/>
            <person name="Fujisawa T."/>
            <person name="Nakamura Y."/>
            <person name="Kawachi M."/>
        </authorList>
    </citation>
    <scope>NUCLEOTIDE SEQUENCE [LARGE SCALE GENOMIC DNA]</scope>
    <source>
        <strain evidence="1 2">NIES-21</strain>
    </source>
</reference>
<evidence type="ECO:0000313" key="2">
    <source>
        <dbReference type="Proteomes" id="UP000218287"/>
    </source>
</evidence>